<feature type="domain" description="GOST seven transmembrane" evidence="7">
    <location>
        <begin position="193"/>
        <end position="347"/>
    </location>
</feature>
<evidence type="ECO:0000256" key="4">
    <source>
        <dbReference type="ARBA" id="ARBA00022989"/>
    </source>
</evidence>
<evidence type="ECO:0000259" key="7">
    <source>
        <dbReference type="Pfam" id="PF06814"/>
    </source>
</evidence>
<accession>A0AA35YR13</accession>
<keyword evidence="4 6" id="KW-1133">Transmembrane helix</keyword>
<dbReference type="AlphaFoldDB" id="A0AA35YR13"/>
<proteinExistence type="predicted"/>
<name>A0AA35YR13_LACSI</name>
<feature type="transmembrane region" description="Helical" evidence="6">
    <location>
        <begin position="222"/>
        <end position="242"/>
    </location>
</feature>
<dbReference type="EMBL" id="OX465080">
    <property type="protein sequence ID" value="CAI9278372.1"/>
    <property type="molecule type" value="Genomic_DNA"/>
</dbReference>
<feature type="transmembrane region" description="Helical" evidence="6">
    <location>
        <begin position="262"/>
        <end position="286"/>
    </location>
</feature>
<dbReference type="InterPro" id="IPR054103">
    <property type="entry name" value="CAND6-7_N"/>
</dbReference>
<evidence type="ECO:0000256" key="3">
    <source>
        <dbReference type="ARBA" id="ARBA00022729"/>
    </source>
</evidence>
<dbReference type="InterPro" id="IPR053937">
    <property type="entry name" value="GOST_TM"/>
</dbReference>
<evidence type="ECO:0000256" key="6">
    <source>
        <dbReference type="SAM" id="Phobius"/>
    </source>
</evidence>
<keyword evidence="10" id="KW-1185">Reference proteome</keyword>
<sequence length="428" mass="48824">MPSSAVSPTTCEWKRRILGKIISAVLLLFFVFTAPSTADIISAKIRSHNRDMIVFSEFEYSHTGYVSVALSSVAISSIPVTSNVSQLDPSRIGFLLLSDEFLYRYYQEFKQNPDMCPLDIKNISVLFTFQDLSPPLQSSFNKSYHVTYPGTYSLFLANCNDQSLLTMDVRTELYSTDDEGTTTTKDYLSAGQPQPSFFFRLFLIYLCFLVFWISISLKKHRYFQRIHILMGVLLVITLVHHLCAMADQQDLKVTGSHHGWHTLLYIFQFMRNVLLFTVIVLLNVEWCLRKPFLVEGEIFILTIVILLEVWANVSSVAAVESGPLNYQELQYLIDKFSLIDFSCCLVVGFHCFNLADQATDSSKGTSATARPPNMFHAWVVVYIIYSRGMNFPLKVTAAREAGDLVFYMVMFYMHKPILLQEQNLNCLG</sequence>
<evidence type="ECO:0000256" key="2">
    <source>
        <dbReference type="ARBA" id="ARBA00022692"/>
    </source>
</evidence>
<organism evidence="9 10">
    <name type="scientific">Lactuca saligna</name>
    <name type="common">Willowleaf lettuce</name>
    <dbReference type="NCBI Taxonomy" id="75948"/>
    <lineage>
        <taxon>Eukaryota</taxon>
        <taxon>Viridiplantae</taxon>
        <taxon>Streptophyta</taxon>
        <taxon>Embryophyta</taxon>
        <taxon>Tracheophyta</taxon>
        <taxon>Spermatophyta</taxon>
        <taxon>Magnoliopsida</taxon>
        <taxon>eudicotyledons</taxon>
        <taxon>Gunneridae</taxon>
        <taxon>Pentapetalae</taxon>
        <taxon>asterids</taxon>
        <taxon>campanulids</taxon>
        <taxon>Asterales</taxon>
        <taxon>Asteraceae</taxon>
        <taxon>Cichorioideae</taxon>
        <taxon>Cichorieae</taxon>
        <taxon>Lactucinae</taxon>
        <taxon>Lactuca</taxon>
    </lineage>
</organism>
<keyword evidence="5 6" id="KW-0472">Membrane</keyword>
<keyword evidence="2 6" id="KW-0812">Transmembrane</keyword>
<dbReference type="Proteomes" id="UP001177003">
    <property type="component" value="Chromosome 4"/>
</dbReference>
<comment type="subcellular location">
    <subcellularLocation>
        <location evidence="1">Membrane</location>
        <topology evidence="1">Multi-pass membrane protein</topology>
    </subcellularLocation>
</comment>
<evidence type="ECO:0000259" key="8">
    <source>
        <dbReference type="Pfam" id="PF21904"/>
    </source>
</evidence>
<dbReference type="InterPro" id="IPR009637">
    <property type="entry name" value="GPR107/GPR108-like"/>
</dbReference>
<dbReference type="Pfam" id="PF21904">
    <property type="entry name" value="CAND6-7_N"/>
    <property type="match status" value="1"/>
</dbReference>
<dbReference type="PANTHER" id="PTHR21229:SF2">
    <property type="entry name" value="RE59932P"/>
    <property type="match status" value="1"/>
</dbReference>
<keyword evidence="3" id="KW-0732">Signal</keyword>
<protein>
    <submittedName>
        <fullName evidence="9">Uncharacterized protein</fullName>
    </submittedName>
</protein>
<feature type="domain" description="CAND6/7 N-terminal" evidence="8">
    <location>
        <begin position="44"/>
        <end position="174"/>
    </location>
</feature>
<feature type="transmembrane region" description="Helical" evidence="6">
    <location>
        <begin position="197"/>
        <end position="215"/>
    </location>
</feature>
<reference evidence="9" key="1">
    <citation type="submission" date="2023-04" db="EMBL/GenBank/DDBJ databases">
        <authorList>
            <person name="Vijverberg K."/>
            <person name="Xiong W."/>
            <person name="Schranz E."/>
        </authorList>
    </citation>
    <scope>NUCLEOTIDE SEQUENCE</scope>
</reference>
<evidence type="ECO:0000313" key="10">
    <source>
        <dbReference type="Proteomes" id="UP001177003"/>
    </source>
</evidence>
<dbReference type="GO" id="GO:0016020">
    <property type="term" value="C:membrane"/>
    <property type="evidence" value="ECO:0007669"/>
    <property type="project" value="UniProtKB-SubCell"/>
</dbReference>
<evidence type="ECO:0000256" key="5">
    <source>
        <dbReference type="ARBA" id="ARBA00023136"/>
    </source>
</evidence>
<evidence type="ECO:0000313" key="9">
    <source>
        <dbReference type="EMBL" id="CAI9278372.1"/>
    </source>
</evidence>
<dbReference type="Pfam" id="PF06814">
    <property type="entry name" value="GOST_TM"/>
    <property type="match status" value="1"/>
</dbReference>
<evidence type="ECO:0000256" key="1">
    <source>
        <dbReference type="ARBA" id="ARBA00004141"/>
    </source>
</evidence>
<dbReference type="PANTHER" id="PTHR21229">
    <property type="entry name" value="LUNG SEVEN TRANSMEMBRANE RECEPTOR"/>
    <property type="match status" value="1"/>
</dbReference>
<gene>
    <name evidence="9" type="ORF">LSALG_LOCUS18240</name>
</gene>
<dbReference type="GO" id="GO:0005794">
    <property type="term" value="C:Golgi apparatus"/>
    <property type="evidence" value="ECO:0007669"/>
    <property type="project" value="TreeGrafter"/>
</dbReference>